<dbReference type="Proteomes" id="UP001372338">
    <property type="component" value="Unassembled WGS sequence"/>
</dbReference>
<keyword evidence="2" id="KW-0472">Membrane</keyword>
<dbReference type="GO" id="GO:0051787">
    <property type="term" value="F:misfolded protein binding"/>
    <property type="evidence" value="ECO:0007669"/>
    <property type="project" value="TreeGrafter"/>
</dbReference>
<dbReference type="PANTHER" id="PTHR15204:SF5">
    <property type="entry name" value="LARGE PROLINE-RICH PROTEIN BAG6 ISOFORM X1"/>
    <property type="match status" value="1"/>
</dbReference>
<feature type="region of interest" description="Disordered" evidence="1">
    <location>
        <begin position="204"/>
        <end position="225"/>
    </location>
</feature>
<sequence>MCAFLDDTRWLGDVVDIRQFVRDQLQRCHVHVFCLSYVAIIVMCLSVLVLCLSYAVMAFSVVPSSCGGVDNHLTIVGCGVHRMHIAGRLEREGTSSDISIRSQVQSESVQTGLTMQHLGALLLELGRTIITFQAESAVNAGPAVYISPSGPNPIMVQPFPLQTSSLFGGPVPSSTPAAFGPIGIGSVPRNVSIHIHAGTSLAPVVSPIGSRPNNGEGTRGEHHSEPGYVVGVASSTQTGFGVSTPQPSSDSTPLSSVLAGLNSRLRDFVGQMESTSQDLPAGSEPRPPLGNEQLDTVEMNGFRAASVPSVGCTSETGVQKTPEILELSKEIKEKLKEADQCGIIVI</sequence>
<name>A0AAN9E4I1_CROPI</name>
<dbReference type="EMBL" id="JAYWIO010000008">
    <property type="protein sequence ID" value="KAK7246289.1"/>
    <property type="molecule type" value="Genomic_DNA"/>
</dbReference>
<dbReference type="AlphaFoldDB" id="A0AAN9E4I1"/>
<gene>
    <name evidence="3" type="ORF">RIF29_41151</name>
</gene>
<dbReference type="GO" id="GO:0036503">
    <property type="term" value="P:ERAD pathway"/>
    <property type="evidence" value="ECO:0007669"/>
    <property type="project" value="TreeGrafter"/>
</dbReference>
<keyword evidence="4" id="KW-1185">Reference proteome</keyword>
<comment type="caution">
    <text evidence="3">The sequence shown here is derived from an EMBL/GenBank/DDBJ whole genome shotgun (WGS) entry which is preliminary data.</text>
</comment>
<evidence type="ECO:0000313" key="4">
    <source>
        <dbReference type="Proteomes" id="UP001372338"/>
    </source>
</evidence>
<keyword evidence="2" id="KW-0812">Transmembrane</keyword>
<evidence type="ECO:0000256" key="2">
    <source>
        <dbReference type="SAM" id="Phobius"/>
    </source>
</evidence>
<dbReference type="GO" id="GO:0031593">
    <property type="term" value="F:polyubiquitin modification-dependent protein binding"/>
    <property type="evidence" value="ECO:0007669"/>
    <property type="project" value="TreeGrafter"/>
</dbReference>
<keyword evidence="2" id="KW-1133">Transmembrane helix</keyword>
<organism evidence="3 4">
    <name type="scientific">Crotalaria pallida</name>
    <name type="common">Smooth rattlebox</name>
    <name type="synonym">Crotalaria striata</name>
    <dbReference type="NCBI Taxonomy" id="3830"/>
    <lineage>
        <taxon>Eukaryota</taxon>
        <taxon>Viridiplantae</taxon>
        <taxon>Streptophyta</taxon>
        <taxon>Embryophyta</taxon>
        <taxon>Tracheophyta</taxon>
        <taxon>Spermatophyta</taxon>
        <taxon>Magnoliopsida</taxon>
        <taxon>eudicotyledons</taxon>
        <taxon>Gunneridae</taxon>
        <taxon>Pentapetalae</taxon>
        <taxon>rosids</taxon>
        <taxon>fabids</taxon>
        <taxon>Fabales</taxon>
        <taxon>Fabaceae</taxon>
        <taxon>Papilionoideae</taxon>
        <taxon>50 kb inversion clade</taxon>
        <taxon>genistoids sensu lato</taxon>
        <taxon>core genistoids</taxon>
        <taxon>Crotalarieae</taxon>
        <taxon>Crotalaria</taxon>
    </lineage>
</organism>
<protein>
    <submittedName>
        <fullName evidence="3">Uncharacterized protein</fullName>
    </submittedName>
</protein>
<evidence type="ECO:0000313" key="3">
    <source>
        <dbReference type="EMBL" id="KAK7246289.1"/>
    </source>
</evidence>
<dbReference type="PANTHER" id="PTHR15204">
    <property type="entry name" value="LARGE PROLINE-RICH PROTEIN BAG6"/>
    <property type="match status" value="1"/>
</dbReference>
<proteinExistence type="predicted"/>
<dbReference type="GO" id="GO:0071818">
    <property type="term" value="C:BAT3 complex"/>
    <property type="evidence" value="ECO:0007669"/>
    <property type="project" value="TreeGrafter"/>
</dbReference>
<evidence type="ECO:0000256" key="1">
    <source>
        <dbReference type="SAM" id="MobiDB-lite"/>
    </source>
</evidence>
<feature type="transmembrane region" description="Helical" evidence="2">
    <location>
        <begin position="32"/>
        <end position="56"/>
    </location>
</feature>
<reference evidence="3 4" key="1">
    <citation type="submission" date="2024-01" db="EMBL/GenBank/DDBJ databases">
        <title>The genomes of 5 underutilized Papilionoideae crops provide insights into root nodulation and disease resistanc.</title>
        <authorList>
            <person name="Yuan L."/>
        </authorList>
    </citation>
    <scope>NUCLEOTIDE SEQUENCE [LARGE SCALE GENOMIC DNA]</scope>
    <source>
        <strain evidence="3">ZHUSHIDOU_FW_LH</strain>
        <tissue evidence="3">Leaf</tissue>
    </source>
</reference>
<accession>A0AAN9E4I1</accession>